<evidence type="ECO:0000256" key="2">
    <source>
        <dbReference type="ARBA" id="ARBA00022475"/>
    </source>
</evidence>
<dbReference type="GO" id="GO:0005886">
    <property type="term" value="C:plasma membrane"/>
    <property type="evidence" value="ECO:0007669"/>
    <property type="project" value="UniProtKB-SubCell"/>
</dbReference>
<dbReference type="PANTHER" id="PTHR30250">
    <property type="entry name" value="PST FAMILY PREDICTED COLANIC ACID TRANSPORTER"/>
    <property type="match status" value="1"/>
</dbReference>
<name>A0A2W5F1F2_9SPHI</name>
<evidence type="ECO:0000313" key="8">
    <source>
        <dbReference type="Proteomes" id="UP000249645"/>
    </source>
</evidence>
<reference evidence="7 8" key="1">
    <citation type="submission" date="2017-11" db="EMBL/GenBank/DDBJ databases">
        <title>Infants hospitalized years apart are colonized by the same room-sourced microbial strains.</title>
        <authorList>
            <person name="Brooks B."/>
            <person name="Olm M.R."/>
            <person name="Firek B.A."/>
            <person name="Baker R."/>
            <person name="Thomas B.C."/>
            <person name="Morowitz M.J."/>
            <person name="Banfield J.F."/>
        </authorList>
    </citation>
    <scope>NUCLEOTIDE SEQUENCE [LARGE SCALE GENOMIC DNA]</scope>
    <source>
        <strain evidence="7">S2_009_000_R2_76</strain>
    </source>
</reference>
<gene>
    <name evidence="7" type="ORF">DI598_06510</name>
</gene>
<feature type="transmembrane region" description="Helical" evidence="6">
    <location>
        <begin position="93"/>
        <end position="119"/>
    </location>
</feature>
<dbReference type="Proteomes" id="UP000249645">
    <property type="component" value="Unassembled WGS sequence"/>
</dbReference>
<dbReference type="GO" id="GO:0015297">
    <property type="term" value="F:antiporter activity"/>
    <property type="evidence" value="ECO:0007669"/>
    <property type="project" value="InterPro"/>
</dbReference>
<evidence type="ECO:0000256" key="6">
    <source>
        <dbReference type="SAM" id="Phobius"/>
    </source>
</evidence>
<feature type="transmembrane region" description="Helical" evidence="6">
    <location>
        <begin position="471"/>
        <end position="489"/>
    </location>
</feature>
<protein>
    <recommendedName>
        <fullName evidence="9">Polysaccharide biosynthesis protein</fullName>
    </recommendedName>
</protein>
<evidence type="ECO:0000256" key="4">
    <source>
        <dbReference type="ARBA" id="ARBA00022989"/>
    </source>
</evidence>
<sequence length="515" mass="57851">MSDSKKDSQKIVLNTGILFTRLVLSTLISLFSTRVVLQALGNSDFGVFSLISGLILMLAFLNAALSSSTQRFLSYYHGLGDLQLSRKVFTNSLFLHTMIGALIVLMILVIGYFMFHGFLNIQPGRMHAAKLIYVGTAIAFFFNIVSVPFTGLLTAYENQLWSAIVNLLESFSRLAIAYYLFYTHGDKLVVYGLLMAANLVIKCFLFAIYCFKKYPECTLKGLFRIDKPLIKELTSFASWNLFGVVCSLGRFQGLALILNRFFGTVANAAYGISNQIGTQLNYFSESLLVAVNPQIMRSEGLGDRRRMLTLSMLASKFGTLIMAGFSIPILFELPAILHLWLKEVPPNTEIFCSLTILAILINQETVGLQSAVQAIGKIKVYQIVMGSLLILNLPVAYLLLSIGFPSYWAILVFVIIEAVACVFRIFFVRKLGNMSIGEYCQKVFLRQLVPTLVSALACWICTRLMDFQWRWLVTIAISFLLFAVSVYFFSLEKQEKKMLADMIINLKNKYLGRKS</sequence>
<feature type="transmembrane region" description="Helical" evidence="6">
    <location>
        <begin position="350"/>
        <end position="368"/>
    </location>
</feature>
<feature type="transmembrane region" description="Helical" evidence="6">
    <location>
        <begin position="406"/>
        <end position="427"/>
    </location>
</feature>
<comment type="subcellular location">
    <subcellularLocation>
        <location evidence="1">Cell membrane</location>
        <topology evidence="1">Multi-pass membrane protein</topology>
    </subcellularLocation>
</comment>
<feature type="transmembrane region" description="Helical" evidence="6">
    <location>
        <begin position="380"/>
        <end position="400"/>
    </location>
</feature>
<evidence type="ECO:0000313" key="7">
    <source>
        <dbReference type="EMBL" id="PZP50045.1"/>
    </source>
</evidence>
<comment type="caution">
    <text evidence="7">The sequence shown here is derived from an EMBL/GenBank/DDBJ whole genome shotgun (WGS) entry which is preliminary data.</text>
</comment>
<dbReference type="AlphaFoldDB" id="A0A2W5F1F2"/>
<organism evidence="7 8">
    <name type="scientific">Pseudopedobacter saltans</name>
    <dbReference type="NCBI Taxonomy" id="151895"/>
    <lineage>
        <taxon>Bacteria</taxon>
        <taxon>Pseudomonadati</taxon>
        <taxon>Bacteroidota</taxon>
        <taxon>Sphingobacteriia</taxon>
        <taxon>Sphingobacteriales</taxon>
        <taxon>Sphingobacteriaceae</taxon>
        <taxon>Pseudopedobacter</taxon>
    </lineage>
</organism>
<keyword evidence="4 6" id="KW-1133">Transmembrane helix</keyword>
<dbReference type="EMBL" id="QFOI01000084">
    <property type="protein sequence ID" value="PZP50045.1"/>
    <property type="molecule type" value="Genomic_DNA"/>
</dbReference>
<dbReference type="InterPro" id="IPR050833">
    <property type="entry name" value="Poly_Biosynth_Transport"/>
</dbReference>
<dbReference type="InterPro" id="IPR002528">
    <property type="entry name" value="MATE_fam"/>
</dbReference>
<feature type="transmembrane region" description="Helical" evidence="6">
    <location>
        <begin position="45"/>
        <end position="65"/>
    </location>
</feature>
<keyword evidence="5 6" id="KW-0472">Membrane</keyword>
<evidence type="ECO:0000256" key="3">
    <source>
        <dbReference type="ARBA" id="ARBA00022692"/>
    </source>
</evidence>
<dbReference type="Pfam" id="PF01554">
    <property type="entry name" value="MatE"/>
    <property type="match status" value="1"/>
</dbReference>
<proteinExistence type="predicted"/>
<feature type="transmembrane region" description="Helical" evidence="6">
    <location>
        <begin position="131"/>
        <end position="153"/>
    </location>
</feature>
<keyword evidence="3 6" id="KW-0812">Transmembrane</keyword>
<evidence type="ECO:0000256" key="5">
    <source>
        <dbReference type="ARBA" id="ARBA00023136"/>
    </source>
</evidence>
<keyword evidence="2" id="KW-1003">Cell membrane</keyword>
<dbReference type="GO" id="GO:0042910">
    <property type="term" value="F:xenobiotic transmembrane transporter activity"/>
    <property type="evidence" value="ECO:0007669"/>
    <property type="project" value="InterPro"/>
</dbReference>
<feature type="transmembrane region" description="Helical" evidence="6">
    <location>
        <begin position="307"/>
        <end position="330"/>
    </location>
</feature>
<evidence type="ECO:0000256" key="1">
    <source>
        <dbReference type="ARBA" id="ARBA00004651"/>
    </source>
</evidence>
<feature type="transmembrane region" description="Helical" evidence="6">
    <location>
        <begin position="12"/>
        <end position="33"/>
    </location>
</feature>
<accession>A0A2W5F1F2</accession>
<dbReference type="PANTHER" id="PTHR30250:SF26">
    <property type="entry name" value="PSMA PROTEIN"/>
    <property type="match status" value="1"/>
</dbReference>
<feature type="transmembrane region" description="Helical" evidence="6">
    <location>
        <begin position="448"/>
        <end position="465"/>
    </location>
</feature>
<feature type="transmembrane region" description="Helical" evidence="6">
    <location>
        <begin position="188"/>
        <end position="211"/>
    </location>
</feature>
<evidence type="ECO:0008006" key="9">
    <source>
        <dbReference type="Google" id="ProtNLM"/>
    </source>
</evidence>